<sequence>MHCVPICTRNYTASQDGEDNNNVRLSLVIYRSRLGVKAEKKTEHAINGDTVLGMEKGSVDQVTNKCNRYIALVLRTQSLLFQTDEKNCLTLYNILKNALRHASWRIYDSVKNAQPVDLALHLTTHFLSTSKVKTVRPDRCWPLSDICQVSCQGRTVSLTMFGANAPAGFRQFTLKNEQIALKCTAEVKARLSQKSEEDYNVYLPAPGDKQLAAPPAGTQDMNRSLSLDNKLSNPNFPHPPRPPKLNDESSRDSDVSNGGLAIDNPMYRSHHELWSSVMSDLVQSPHRTHNKPPLPLPISPRTSDSTTTRPVSSSSAPSSGGKDKTAPPVPARLDKHEFRQSLSMEEGRDRWDKFVSVMGVEEEIAKSKGKPDKYSQSNFASRDAKQITRTSRASIVPKRPLRKPRIQAEEEPDGKTASTESSFSLYTFLFQVWNSQEITADTLGMKLKTWNNFVVYFELLPGDVKDWKVFAERIGMSHMDIQVIDNYGRRFNECATAIVMLFWQQNSHNLKEEYSRPVLLKILQELEREDLIEVVTGQNEEL</sequence>
<organism evidence="3 4">
    <name type="scientific">Stichopus japonicus</name>
    <name type="common">Sea cucumber</name>
    <dbReference type="NCBI Taxonomy" id="307972"/>
    <lineage>
        <taxon>Eukaryota</taxon>
        <taxon>Metazoa</taxon>
        <taxon>Echinodermata</taxon>
        <taxon>Eleutherozoa</taxon>
        <taxon>Echinozoa</taxon>
        <taxon>Holothuroidea</taxon>
        <taxon>Aspidochirotacea</taxon>
        <taxon>Aspidochirotida</taxon>
        <taxon>Stichopodidae</taxon>
        <taxon>Apostichopus</taxon>
    </lineage>
</organism>
<dbReference type="GO" id="GO:0007165">
    <property type="term" value="P:signal transduction"/>
    <property type="evidence" value="ECO:0007669"/>
    <property type="project" value="InterPro"/>
</dbReference>
<evidence type="ECO:0000313" key="4">
    <source>
        <dbReference type="Proteomes" id="UP000230750"/>
    </source>
</evidence>
<dbReference type="AlphaFoldDB" id="A0A2G8JNV0"/>
<protein>
    <recommendedName>
        <fullName evidence="2">Death domain-containing protein</fullName>
    </recommendedName>
</protein>
<feature type="compositionally biased region" description="Polar residues" evidence="1">
    <location>
        <begin position="219"/>
        <end position="233"/>
    </location>
</feature>
<dbReference type="InterPro" id="IPR011029">
    <property type="entry name" value="DEATH-like_dom_sf"/>
</dbReference>
<dbReference type="CDD" id="cd01670">
    <property type="entry name" value="Death"/>
    <property type="match status" value="1"/>
</dbReference>
<reference evidence="3 4" key="1">
    <citation type="journal article" date="2017" name="PLoS Biol.">
        <title>The sea cucumber genome provides insights into morphological evolution and visceral regeneration.</title>
        <authorList>
            <person name="Zhang X."/>
            <person name="Sun L."/>
            <person name="Yuan J."/>
            <person name="Sun Y."/>
            <person name="Gao Y."/>
            <person name="Zhang L."/>
            <person name="Li S."/>
            <person name="Dai H."/>
            <person name="Hamel J.F."/>
            <person name="Liu C."/>
            <person name="Yu Y."/>
            <person name="Liu S."/>
            <person name="Lin W."/>
            <person name="Guo K."/>
            <person name="Jin S."/>
            <person name="Xu P."/>
            <person name="Storey K.B."/>
            <person name="Huan P."/>
            <person name="Zhang T."/>
            <person name="Zhou Y."/>
            <person name="Zhang J."/>
            <person name="Lin C."/>
            <person name="Li X."/>
            <person name="Xing L."/>
            <person name="Huo D."/>
            <person name="Sun M."/>
            <person name="Wang L."/>
            <person name="Mercier A."/>
            <person name="Li F."/>
            <person name="Yang H."/>
            <person name="Xiang J."/>
        </authorList>
    </citation>
    <scope>NUCLEOTIDE SEQUENCE [LARGE SCALE GENOMIC DNA]</scope>
    <source>
        <strain evidence="3">Shaxun</strain>
        <tissue evidence="3">Muscle</tissue>
    </source>
</reference>
<dbReference type="SUPFAM" id="SSF47986">
    <property type="entry name" value="DEATH domain"/>
    <property type="match status" value="1"/>
</dbReference>
<dbReference type="PROSITE" id="PS50017">
    <property type="entry name" value="DEATH_DOMAIN"/>
    <property type="match status" value="1"/>
</dbReference>
<dbReference type="OrthoDB" id="10034532at2759"/>
<keyword evidence="4" id="KW-1185">Reference proteome</keyword>
<evidence type="ECO:0000256" key="1">
    <source>
        <dbReference type="SAM" id="MobiDB-lite"/>
    </source>
</evidence>
<feature type="compositionally biased region" description="Low complexity" evidence="1">
    <location>
        <begin position="299"/>
        <end position="319"/>
    </location>
</feature>
<feature type="compositionally biased region" description="Basic and acidic residues" evidence="1">
    <location>
        <begin position="244"/>
        <end position="254"/>
    </location>
</feature>
<dbReference type="Proteomes" id="UP000230750">
    <property type="component" value="Unassembled WGS sequence"/>
</dbReference>
<feature type="compositionally biased region" description="Basic and acidic residues" evidence="1">
    <location>
        <begin position="332"/>
        <end position="344"/>
    </location>
</feature>
<evidence type="ECO:0000313" key="3">
    <source>
        <dbReference type="EMBL" id="PIK37389.1"/>
    </source>
</evidence>
<name>A0A2G8JNV0_STIJA</name>
<proteinExistence type="predicted"/>
<comment type="caution">
    <text evidence="3">The sequence shown here is derived from an EMBL/GenBank/DDBJ whole genome shotgun (WGS) entry which is preliminary data.</text>
</comment>
<dbReference type="Pfam" id="PF00531">
    <property type="entry name" value="Death"/>
    <property type="match status" value="1"/>
</dbReference>
<feature type="region of interest" description="Disordered" evidence="1">
    <location>
        <begin position="283"/>
        <end position="344"/>
    </location>
</feature>
<feature type="region of interest" description="Disordered" evidence="1">
    <location>
        <begin position="201"/>
        <end position="264"/>
    </location>
</feature>
<dbReference type="Gene3D" id="1.10.533.10">
    <property type="entry name" value="Death Domain, Fas"/>
    <property type="match status" value="1"/>
</dbReference>
<feature type="region of interest" description="Disordered" evidence="1">
    <location>
        <begin position="365"/>
        <end position="418"/>
    </location>
</feature>
<gene>
    <name evidence="3" type="ORF">BSL78_25765</name>
</gene>
<dbReference type="InterPro" id="IPR000488">
    <property type="entry name" value="Death_dom"/>
</dbReference>
<feature type="domain" description="Death" evidence="2">
    <location>
        <begin position="466"/>
        <end position="539"/>
    </location>
</feature>
<evidence type="ECO:0000259" key="2">
    <source>
        <dbReference type="PROSITE" id="PS50017"/>
    </source>
</evidence>
<accession>A0A2G8JNV0</accession>
<dbReference type="EMBL" id="MRZV01001510">
    <property type="protein sequence ID" value="PIK37389.1"/>
    <property type="molecule type" value="Genomic_DNA"/>
</dbReference>